<dbReference type="OrthoDB" id="9978460at2759"/>
<dbReference type="SMART" id="SM00212">
    <property type="entry name" value="UBCc"/>
    <property type="match status" value="1"/>
</dbReference>
<dbReference type="SUPFAM" id="SSF54495">
    <property type="entry name" value="UBC-like"/>
    <property type="match status" value="1"/>
</dbReference>
<evidence type="ECO:0000313" key="4">
    <source>
        <dbReference type="Proteomes" id="UP000748756"/>
    </source>
</evidence>
<comment type="caution">
    <text evidence="3">The sequence shown here is derived from an EMBL/GenBank/DDBJ whole genome shotgun (WGS) entry which is preliminary data.</text>
</comment>
<sequence>MDTSPAYQKLVAEFRELSQHAPQGVAAGPISEDNYFEWEAVIEGPKDTPYEGGIFPVVLSFPQNYPDAPPSVKFNGQMFHPNIDQEGKMQIPLLQAGGQQAGKDAWSSTDGVEKVLKEVSYILTHPNLAIAVNTEASNVWSSDRKQFDAVVRSTVRNNLET</sequence>
<keyword evidence="4" id="KW-1185">Reference proteome</keyword>
<dbReference type="InterPro" id="IPR000608">
    <property type="entry name" value="UBC"/>
</dbReference>
<name>A0A9P5S1Y5_9FUNG</name>
<dbReference type="PANTHER" id="PTHR24067">
    <property type="entry name" value="UBIQUITIN-CONJUGATING ENZYME E2"/>
    <property type="match status" value="1"/>
</dbReference>
<dbReference type="Proteomes" id="UP000748756">
    <property type="component" value="Unassembled WGS sequence"/>
</dbReference>
<organism evidence="3 4">
    <name type="scientific">Linnemannia schmuckeri</name>
    <dbReference type="NCBI Taxonomy" id="64567"/>
    <lineage>
        <taxon>Eukaryota</taxon>
        <taxon>Fungi</taxon>
        <taxon>Fungi incertae sedis</taxon>
        <taxon>Mucoromycota</taxon>
        <taxon>Mortierellomycotina</taxon>
        <taxon>Mortierellomycetes</taxon>
        <taxon>Mortierellales</taxon>
        <taxon>Mortierellaceae</taxon>
        <taxon>Linnemannia</taxon>
    </lineage>
</organism>
<dbReference type="InterPro" id="IPR016135">
    <property type="entry name" value="UBQ-conjugating_enzyme/RWD"/>
</dbReference>
<reference evidence="3" key="1">
    <citation type="journal article" date="2020" name="Fungal Divers.">
        <title>Resolving the Mortierellaceae phylogeny through synthesis of multi-gene phylogenetics and phylogenomics.</title>
        <authorList>
            <person name="Vandepol N."/>
            <person name="Liber J."/>
            <person name="Desiro A."/>
            <person name="Na H."/>
            <person name="Kennedy M."/>
            <person name="Barry K."/>
            <person name="Grigoriev I.V."/>
            <person name="Miller A.N."/>
            <person name="O'Donnell K."/>
            <person name="Stajich J.E."/>
            <person name="Bonito G."/>
        </authorList>
    </citation>
    <scope>NUCLEOTIDE SEQUENCE</scope>
    <source>
        <strain evidence="3">NRRL 6426</strain>
    </source>
</reference>
<dbReference type="PROSITE" id="PS50127">
    <property type="entry name" value="UBC_2"/>
    <property type="match status" value="1"/>
</dbReference>
<dbReference type="EMBL" id="JAAAUQ010000218">
    <property type="protein sequence ID" value="KAF9152804.1"/>
    <property type="molecule type" value="Genomic_DNA"/>
</dbReference>
<gene>
    <name evidence="3" type="primary">UBE2G2_1</name>
    <name evidence="3" type="ORF">BG015_004669</name>
</gene>
<dbReference type="InterPro" id="IPR050113">
    <property type="entry name" value="Ub_conjugating_enzyme"/>
</dbReference>
<protein>
    <submittedName>
        <fullName evidence="3">Ubiquitin-conjugating enzyme E2 G2</fullName>
    </submittedName>
</protein>
<proteinExistence type="predicted"/>
<accession>A0A9P5S1Y5</accession>
<evidence type="ECO:0000259" key="2">
    <source>
        <dbReference type="PROSITE" id="PS50127"/>
    </source>
</evidence>
<dbReference type="AlphaFoldDB" id="A0A9P5S1Y5"/>
<feature type="domain" description="UBC core" evidence="2">
    <location>
        <begin position="5"/>
        <end position="160"/>
    </location>
</feature>
<evidence type="ECO:0000256" key="1">
    <source>
        <dbReference type="ARBA" id="ARBA00022786"/>
    </source>
</evidence>
<dbReference type="Gene3D" id="3.10.110.10">
    <property type="entry name" value="Ubiquitin Conjugating Enzyme"/>
    <property type="match status" value="1"/>
</dbReference>
<keyword evidence="1" id="KW-0833">Ubl conjugation pathway</keyword>
<evidence type="ECO:0000313" key="3">
    <source>
        <dbReference type="EMBL" id="KAF9152804.1"/>
    </source>
</evidence>
<dbReference type="Pfam" id="PF00179">
    <property type="entry name" value="UQ_con"/>
    <property type="match status" value="1"/>
</dbReference>